<evidence type="ECO:0000256" key="2">
    <source>
        <dbReference type="ARBA" id="ARBA00022578"/>
    </source>
</evidence>
<dbReference type="Pfam" id="PF01609">
    <property type="entry name" value="DDE_Tnp_1"/>
    <property type="match status" value="1"/>
</dbReference>
<dbReference type="Proteomes" id="UP000694660">
    <property type="component" value="Unassembled WGS sequence"/>
</dbReference>
<dbReference type="RefSeq" id="WP_214362175.1">
    <property type="nucleotide sequence ID" value="NZ_JAEKFT010000014.1"/>
</dbReference>
<evidence type="ECO:0000313" key="7">
    <source>
        <dbReference type="Proteomes" id="UP000694660"/>
    </source>
</evidence>
<comment type="caution">
    <text evidence="6">The sequence shown here is derived from an EMBL/GenBank/DDBJ whole genome shotgun (WGS) entry which is preliminary data.</text>
</comment>
<sequence>IIDANIGPYRVSEWDVCEPLLASLAPDMLLMADRGFTGYLYWQQARHSGAELLWRCRDNRQFPVLKALDDGSFLSAIYPSDKARRAGQGAIEVRVIEYELPKLDAEPLRYRLMTSLLDDKVAPALELAALYHQRWQVEAVFDELKTHLQQRRRVLRSKTPELVRQEFYGWVLAHYAVRWLMHQAATEHRLRHDSLSFTAHVHLLRRTQPQSGAFPPSEA</sequence>
<dbReference type="InterPro" id="IPR012337">
    <property type="entry name" value="RNaseH-like_sf"/>
</dbReference>
<keyword evidence="3" id="KW-0238">DNA-binding</keyword>
<dbReference type="NCBIfam" id="NF033592">
    <property type="entry name" value="transpos_IS4_1"/>
    <property type="match status" value="1"/>
</dbReference>
<dbReference type="AlphaFoldDB" id="A0A944H9A2"/>
<evidence type="ECO:0000313" key="6">
    <source>
        <dbReference type="EMBL" id="MBT0962230.1"/>
    </source>
</evidence>
<accession>A0A944H9A2</accession>
<comment type="similarity">
    <text evidence="1">Belongs to the transposase 11 family.</text>
</comment>
<dbReference type="PANTHER" id="PTHR33258">
    <property type="entry name" value="TRANSPOSASE INSL FOR INSERTION SEQUENCE ELEMENT IS186A-RELATED"/>
    <property type="match status" value="1"/>
</dbReference>
<dbReference type="GO" id="GO:0004803">
    <property type="term" value="F:transposase activity"/>
    <property type="evidence" value="ECO:0007669"/>
    <property type="project" value="InterPro"/>
</dbReference>
<dbReference type="GO" id="GO:0006313">
    <property type="term" value="P:DNA transposition"/>
    <property type="evidence" value="ECO:0007669"/>
    <property type="project" value="InterPro"/>
</dbReference>
<reference evidence="7" key="1">
    <citation type="journal article" date="2022" name="ISME J.">
        <title>Genetic and phylogenetic analysis of dissimilatory iodate-reducing bacteria identifies potential niches across the world's oceans.</title>
        <authorList>
            <person name="Reyes-Umana V."/>
            <person name="Henning Z."/>
            <person name="Lee K."/>
            <person name="Barnum T.P."/>
            <person name="Coates J.D."/>
        </authorList>
    </citation>
    <scope>NUCLEOTIDE SEQUENCE [LARGE SCALE GENOMIC DNA]</scope>
    <source>
        <strain evidence="7">IR12</strain>
    </source>
</reference>
<keyword evidence="7" id="KW-1185">Reference proteome</keyword>
<keyword evidence="2" id="KW-0815">Transposition</keyword>
<dbReference type="GO" id="GO:0003677">
    <property type="term" value="F:DNA binding"/>
    <property type="evidence" value="ECO:0007669"/>
    <property type="project" value="UniProtKB-KW"/>
</dbReference>
<dbReference type="SUPFAM" id="SSF53098">
    <property type="entry name" value="Ribonuclease H-like"/>
    <property type="match status" value="1"/>
</dbReference>
<feature type="non-terminal residue" evidence="6">
    <location>
        <position position="1"/>
    </location>
</feature>
<evidence type="ECO:0000256" key="1">
    <source>
        <dbReference type="ARBA" id="ARBA00010075"/>
    </source>
</evidence>
<gene>
    <name evidence="6" type="ORF">I8J34_13700</name>
</gene>
<evidence type="ECO:0000259" key="5">
    <source>
        <dbReference type="Pfam" id="PF01609"/>
    </source>
</evidence>
<evidence type="ECO:0000256" key="3">
    <source>
        <dbReference type="ARBA" id="ARBA00023125"/>
    </source>
</evidence>
<dbReference type="InterPro" id="IPR002559">
    <property type="entry name" value="Transposase_11"/>
</dbReference>
<dbReference type="PANTHER" id="PTHR33258:SF1">
    <property type="entry name" value="TRANSPOSASE INSL FOR INSERTION SEQUENCE ELEMENT IS186A-RELATED"/>
    <property type="match status" value="1"/>
</dbReference>
<proteinExistence type="inferred from homology"/>
<dbReference type="EMBL" id="JAEKFT010000014">
    <property type="protein sequence ID" value="MBT0962230.1"/>
    <property type="molecule type" value="Genomic_DNA"/>
</dbReference>
<name>A0A944H9A2_DENI1</name>
<keyword evidence="4" id="KW-0233">DNA recombination</keyword>
<feature type="domain" description="Transposase IS4-like" evidence="5">
    <location>
        <begin position="2"/>
        <end position="174"/>
    </location>
</feature>
<dbReference type="InterPro" id="IPR047952">
    <property type="entry name" value="Transpos_IS4"/>
</dbReference>
<protein>
    <submittedName>
        <fullName evidence="6">IS4 family transposase</fullName>
    </submittedName>
</protein>
<organism evidence="6 7">
    <name type="scientific">Denitromonas iodatirespirans</name>
    <dbReference type="NCBI Taxonomy" id="2795389"/>
    <lineage>
        <taxon>Bacteria</taxon>
        <taxon>Pseudomonadati</taxon>
        <taxon>Pseudomonadota</taxon>
        <taxon>Betaproteobacteria</taxon>
        <taxon>Rhodocyclales</taxon>
        <taxon>Zoogloeaceae</taxon>
        <taxon>Denitromonas</taxon>
    </lineage>
</organism>
<dbReference type="Gene3D" id="3.90.350.10">
    <property type="entry name" value="Transposase Inhibitor Protein From Tn5, Chain A, domain 1"/>
    <property type="match status" value="1"/>
</dbReference>
<evidence type="ECO:0000256" key="4">
    <source>
        <dbReference type="ARBA" id="ARBA00023172"/>
    </source>
</evidence>